<comment type="caution">
    <text evidence="1">The sequence shown here is derived from an EMBL/GenBank/DDBJ whole genome shotgun (WGS) entry which is preliminary data.</text>
</comment>
<dbReference type="Proteomes" id="UP000821837">
    <property type="component" value="Chromosome 3"/>
</dbReference>
<gene>
    <name evidence="1" type="ORF">HPB52_022905</name>
</gene>
<reference evidence="1" key="2">
    <citation type="submission" date="2021-09" db="EMBL/GenBank/DDBJ databases">
        <authorList>
            <person name="Jia N."/>
            <person name="Wang J."/>
            <person name="Shi W."/>
            <person name="Du L."/>
            <person name="Sun Y."/>
            <person name="Zhan W."/>
            <person name="Jiang J."/>
            <person name="Wang Q."/>
            <person name="Zhang B."/>
            <person name="Ji P."/>
            <person name="Sakyi L.B."/>
            <person name="Cui X."/>
            <person name="Yuan T."/>
            <person name="Jiang B."/>
            <person name="Yang W."/>
            <person name="Lam T.T.-Y."/>
            <person name="Chang Q."/>
            <person name="Ding S."/>
            <person name="Wang X."/>
            <person name="Zhu J."/>
            <person name="Ruan X."/>
            <person name="Zhao L."/>
            <person name="Wei J."/>
            <person name="Que T."/>
            <person name="Du C."/>
            <person name="Cheng J."/>
            <person name="Dai P."/>
            <person name="Han X."/>
            <person name="Huang E."/>
            <person name="Gao Y."/>
            <person name="Liu J."/>
            <person name="Shao H."/>
            <person name="Ye R."/>
            <person name="Li L."/>
            <person name="Wei W."/>
            <person name="Wang X."/>
            <person name="Wang C."/>
            <person name="Huo Q."/>
            <person name="Li W."/>
            <person name="Guo W."/>
            <person name="Chen H."/>
            <person name="Chen S."/>
            <person name="Zhou L."/>
            <person name="Zhou L."/>
            <person name="Ni X."/>
            <person name="Tian J."/>
            <person name="Zhou Y."/>
            <person name="Sheng Y."/>
            <person name="Liu T."/>
            <person name="Pan Y."/>
            <person name="Xia L."/>
            <person name="Li J."/>
            <person name="Zhao F."/>
            <person name="Cao W."/>
        </authorList>
    </citation>
    <scope>NUCLEOTIDE SEQUENCE</scope>
    <source>
        <strain evidence="1">Rsan-2018</strain>
        <tissue evidence="1">Larvae</tissue>
    </source>
</reference>
<keyword evidence="2" id="KW-1185">Reference proteome</keyword>
<sequence length="90" mass="10202">MESYGEYVEATNRLLKRKLRKTSSVNDLSYNAPSSQQTQQTYTIAYITVAATGNLNSLNRQALIAYLGSHILFEEHQGPYHMAFPAILEY</sequence>
<reference evidence="1" key="1">
    <citation type="journal article" date="2020" name="Cell">
        <title>Large-Scale Comparative Analyses of Tick Genomes Elucidate Their Genetic Diversity and Vector Capacities.</title>
        <authorList>
            <consortium name="Tick Genome and Microbiome Consortium (TIGMIC)"/>
            <person name="Jia N."/>
            <person name="Wang J."/>
            <person name="Shi W."/>
            <person name="Du L."/>
            <person name="Sun Y."/>
            <person name="Zhan W."/>
            <person name="Jiang J.F."/>
            <person name="Wang Q."/>
            <person name="Zhang B."/>
            <person name="Ji P."/>
            <person name="Bell-Sakyi L."/>
            <person name="Cui X.M."/>
            <person name="Yuan T.T."/>
            <person name="Jiang B.G."/>
            <person name="Yang W.F."/>
            <person name="Lam T.T."/>
            <person name="Chang Q.C."/>
            <person name="Ding S.J."/>
            <person name="Wang X.J."/>
            <person name="Zhu J.G."/>
            <person name="Ruan X.D."/>
            <person name="Zhao L."/>
            <person name="Wei J.T."/>
            <person name="Ye R.Z."/>
            <person name="Que T.C."/>
            <person name="Du C.H."/>
            <person name="Zhou Y.H."/>
            <person name="Cheng J.X."/>
            <person name="Dai P.F."/>
            <person name="Guo W.B."/>
            <person name="Han X.H."/>
            <person name="Huang E.J."/>
            <person name="Li L.F."/>
            <person name="Wei W."/>
            <person name="Gao Y.C."/>
            <person name="Liu J.Z."/>
            <person name="Shao H.Z."/>
            <person name="Wang X."/>
            <person name="Wang C.C."/>
            <person name="Yang T.C."/>
            <person name="Huo Q.B."/>
            <person name="Li W."/>
            <person name="Chen H.Y."/>
            <person name="Chen S.E."/>
            <person name="Zhou L.G."/>
            <person name="Ni X.B."/>
            <person name="Tian J.H."/>
            <person name="Sheng Y."/>
            <person name="Liu T."/>
            <person name="Pan Y.S."/>
            <person name="Xia L.Y."/>
            <person name="Li J."/>
            <person name="Zhao F."/>
            <person name="Cao W.C."/>
        </authorList>
    </citation>
    <scope>NUCLEOTIDE SEQUENCE</scope>
    <source>
        <strain evidence="1">Rsan-2018</strain>
    </source>
</reference>
<proteinExistence type="predicted"/>
<accession>A0A9D4T0G7</accession>
<name>A0A9D4T0G7_RHISA</name>
<evidence type="ECO:0000313" key="2">
    <source>
        <dbReference type="Proteomes" id="UP000821837"/>
    </source>
</evidence>
<dbReference type="EMBL" id="JABSTV010001249">
    <property type="protein sequence ID" value="KAH7963795.1"/>
    <property type="molecule type" value="Genomic_DNA"/>
</dbReference>
<evidence type="ECO:0000313" key="1">
    <source>
        <dbReference type="EMBL" id="KAH7963795.1"/>
    </source>
</evidence>
<dbReference type="AlphaFoldDB" id="A0A9D4T0G7"/>
<protein>
    <submittedName>
        <fullName evidence="1">Uncharacterized protein</fullName>
    </submittedName>
</protein>
<organism evidence="1 2">
    <name type="scientific">Rhipicephalus sanguineus</name>
    <name type="common">Brown dog tick</name>
    <name type="synonym">Ixodes sanguineus</name>
    <dbReference type="NCBI Taxonomy" id="34632"/>
    <lineage>
        <taxon>Eukaryota</taxon>
        <taxon>Metazoa</taxon>
        <taxon>Ecdysozoa</taxon>
        <taxon>Arthropoda</taxon>
        <taxon>Chelicerata</taxon>
        <taxon>Arachnida</taxon>
        <taxon>Acari</taxon>
        <taxon>Parasitiformes</taxon>
        <taxon>Ixodida</taxon>
        <taxon>Ixodoidea</taxon>
        <taxon>Ixodidae</taxon>
        <taxon>Rhipicephalinae</taxon>
        <taxon>Rhipicephalus</taxon>
        <taxon>Rhipicephalus</taxon>
    </lineage>
</organism>